<dbReference type="OrthoDB" id="3054268at2759"/>
<evidence type="ECO:0000313" key="1">
    <source>
        <dbReference type="EMBL" id="KAF6759685.1"/>
    </source>
</evidence>
<organism evidence="1 2">
    <name type="scientific">Ephemerocybe angulata</name>
    <dbReference type="NCBI Taxonomy" id="980116"/>
    <lineage>
        <taxon>Eukaryota</taxon>
        <taxon>Fungi</taxon>
        <taxon>Dikarya</taxon>
        <taxon>Basidiomycota</taxon>
        <taxon>Agaricomycotina</taxon>
        <taxon>Agaricomycetes</taxon>
        <taxon>Agaricomycetidae</taxon>
        <taxon>Agaricales</taxon>
        <taxon>Agaricineae</taxon>
        <taxon>Psathyrellaceae</taxon>
        <taxon>Ephemerocybe</taxon>
    </lineage>
</organism>
<dbReference type="Proteomes" id="UP000521943">
    <property type="component" value="Unassembled WGS sequence"/>
</dbReference>
<reference evidence="1 2" key="1">
    <citation type="submission" date="2020-07" db="EMBL/GenBank/DDBJ databases">
        <title>Comparative genomics of pyrophilous fungi reveals a link between fire events and developmental genes.</title>
        <authorList>
            <consortium name="DOE Joint Genome Institute"/>
            <person name="Steindorff A.S."/>
            <person name="Carver A."/>
            <person name="Calhoun S."/>
            <person name="Stillman K."/>
            <person name="Liu H."/>
            <person name="Lipzen A."/>
            <person name="Pangilinan J."/>
            <person name="Labutti K."/>
            <person name="Bruns T.D."/>
            <person name="Grigoriev I.V."/>
        </authorList>
    </citation>
    <scope>NUCLEOTIDE SEQUENCE [LARGE SCALE GENOMIC DNA]</scope>
    <source>
        <strain evidence="1 2">CBS 144469</strain>
    </source>
</reference>
<comment type="caution">
    <text evidence="1">The sequence shown here is derived from an EMBL/GenBank/DDBJ whole genome shotgun (WGS) entry which is preliminary data.</text>
</comment>
<dbReference type="EMBL" id="JACGCI010000014">
    <property type="protein sequence ID" value="KAF6759685.1"/>
    <property type="molecule type" value="Genomic_DNA"/>
</dbReference>
<sequence>MTSSQEALECKKVTRKRVDVILRLFGFEPKALLDAMETHGAIISGSAALAALFPLSFMPGDIDFYAGQHKTDSFCQWLIANTRYRLVKPSAPAAQSEVEGSYSLACRSIGKVLTLQDGQLGMKINVVETISSEPFAAVFSFYTTLVMNVITHAGVGCAYPDLTAERIGVRTRSNSPARILLEGRIRTMNSRGFTVEMGWDSQAVQAIIRGHACGEGRSCHVGERQARSNRGLLWMTFEEKRGAEMESFIPNVSWRLPQEKSCNDFAN</sequence>
<dbReference type="AlphaFoldDB" id="A0A8H6I697"/>
<name>A0A8H6I697_9AGAR</name>
<keyword evidence="2" id="KW-1185">Reference proteome</keyword>
<proteinExistence type="predicted"/>
<protein>
    <submittedName>
        <fullName evidence="1">Uncharacterized protein</fullName>
    </submittedName>
</protein>
<evidence type="ECO:0000313" key="2">
    <source>
        <dbReference type="Proteomes" id="UP000521943"/>
    </source>
</evidence>
<gene>
    <name evidence="1" type="ORF">DFP72DRAFT_805897</name>
</gene>
<accession>A0A8H6I697</accession>